<dbReference type="Proteomes" id="UP000001861">
    <property type="component" value="Unassembled WGS sequence"/>
</dbReference>
<comment type="subcellular location">
    <subcellularLocation>
        <location evidence="6">Endomembrane system</location>
        <topology evidence="6">Peripheral membrane protein</topology>
        <orientation evidence="6">Cytoplasmic side</orientation>
    </subcellularLocation>
</comment>
<dbReference type="OrthoDB" id="1845386at2759"/>
<dbReference type="InterPro" id="IPR058919">
    <property type="entry name" value="Pep3/Vps18_RING_C"/>
</dbReference>
<name>A8N2L0_COPC7</name>
<evidence type="ECO:0000313" key="12">
    <source>
        <dbReference type="EMBL" id="EAU92682.2"/>
    </source>
</evidence>
<sequence length="1116" mass="126498">MFDEYVEHATGSTVKPPGTAPQLEYEGFEPQPPLNDLGLEPDDVPPTPSMLHEPDAAVFDLGRVQYAFPAPLISFVISSDMLAMGLTSNQLVLIELSHADQVIKIQIPRKPTEMTIYKLFMDPSGRHLIITSQQGENWYLYRSWKKPRQLKGFRMIIESVAWNKTALLASSHSTSTKELLIGSRDGKIYEAVLDAEEDFFKSQERYLQNVYTLSERHPITGIKFEYNAPAEPKQALVLVTTPTRIYQFFGPVDRKPDEHGRVFSSLFAQYRESAPNALIPSEEILELPGNVPYSELQFYTSNPDQALTRPTRLAWLTGQGIYHGLLNYDPNVEDHIDSPRLLQYPPLAVSPGKENAEFPLSLSATEFHFVLLYKDRVVGICNLDDKKTYEEILPIKPAEEVRGLAADPVRKTYWVFTDQSLFELVVTNEDRDVWKIYLGQGQYEAALQYAKTAPQRDQILKAQAASYFDQGRYYQAAQAYAHSSAPFEEVVLKLLDVGERDALRSYLISRLERTKKTDVTQRMMLATWLVEFYLGKCNDLDDIIASQSVSQDVDNLKTERAILQDDLRQFFDTYKSNLNKETVYELIQSHGRTDMYLYYANLIGDYQRVVEHWILDEEWLKAIEVISRQTDLELYYRYGSILIRQAPKETIDAWLRQPELDPLRLIPCLLQLQHTPRDPLSPNQAIRYLTNVVFEQDNTSSTIHNLLLTFHVSPTSPPRKSDSDDDGALLRFLQIAPTDPITGKPYYDLDYALRLCTAAGRTQACVHLYSKLGLWENSVDLALAKGDLELAKINADMPEDDQPLRKKLWLKIARYVVQDKKDIKSYVLVGAAWMRKFDMSPFRAMRFLENTDLLKIEDILPFFPDFVVIDDFKEEIAHALEGYSAHIEDLKAEMDEATKTADSIQRDIEALKHRFITIDAGEQCSSCSNLLLMRQFYVFPCHHAFHADCLIGMAREYLPSHALRRIIALQNQLVKDGGGQSKKPTLNSSDIGRPQPATQRTLLSANFGPIVNPLQNGAKAANLIGRGVISAGDRLRDLIVPDALATLVSAPTWIPGMGGAGTRPVGQDRLVGQRAEKLRAELDDLLSSNCPLCESVIVGLDKPFIKEGEVDTSWEL</sequence>
<feature type="coiled-coil region" evidence="8">
    <location>
        <begin position="873"/>
        <end position="914"/>
    </location>
</feature>
<dbReference type="Pfam" id="PF26148">
    <property type="entry name" value="VPS18_RING_C"/>
    <property type="match status" value="1"/>
</dbReference>
<dbReference type="Pfam" id="PF05131">
    <property type="entry name" value="Pep3_Vps18"/>
    <property type="match status" value="1"/>
</dbReference>
<dbReference type="GO" id="GO:0030897">
    <property type="term" value="C:HOPS complex"/>
    <property type="evidence" value="ECO:0007669"/>
    <property type="project" value="TreeGrafter"/>
</dbReference>
<keyword evidence="2" id="KW-0479">Metal-binding</keyword>
<dbReference type="PANTHER" id="PTHR23323">
    <property type="entry name" value="VACUOLAR PROTEIN SORTING-ASSOCIATED PROTEIN"/>
    <property type="match status" value="1"/>
</dbReference>
<dbReference type="InterPro" id="IPR000547">
    <property type="entry name" value="Clathrin_H-chain/VPS_repeat"/>
</dbReference>
<evidence type="ECO:0000256" key="9">
    <source>
        <dbReference type="SAM" id="MobiDB-lite"/>
    </source>
</evidence>
<dbReference type="HOGENOM" id="CLU_003488_0_0_1"/>
<evidence type="ECO:0000256" key="8">
    <source>
        <dbReference type="SAM" id="Coils"/>
    </source>
</evidence>
<dbReference type="GO" id="GO:0006904">
    <property type="term" value="P:vesicle docking involved in exocytosis"/>
    <property type="evidence" value="ECO:0007669"/>
    <property type="project" value="TreeGrafter"/>
</dbReference>
<dbReference type="OMA" id="WIQREKW"/>
<comment type="caution">
    <text evidence="12">The sequence shown here is derived from an EMBL/GenBank/DDBJ whole genome shotgun (WGS) entry which is preliminary data.</text>
</comment>
<dbReference type="STRING" id="240176.A8N2L0"/>
<feature type="region of interest" description="Disordered" evidence="9">
    <location>
        <begin position="1"/>
        <end position="40"/>
    </location>
</feature>
<accession>A8N2L0</accession>
<dbReference type="KEGG" id="cci:CC1G_01727"/>
<dbReference type="RefSeq" id="XP_001829047.2">
    <property type="nucleotide sequence ID" value="XM_001828995.2"/>
</dbReference>
<keyword evidence="5" id="KW-0472">Membrane</keyword>
<dbReference type="GO" id="GO:0007032">
    <property type="term" value="P:endosome organization"/>
    <property type="evidence" value="ECO:0007669"/>
    <property type="project" value="TreeGrafter"/>
</dbReference>
<dbReference type="SUPFAM" id="SSF50978">
    <property type="entry name" value="WD40 repeat-like"/>
    <property type="match status" value="1"/>
</dbReference>
<keyword evidence="4" id="KW-0862">Zinc</keyword>
<dbReference type="EMBL" id="AACS02000001">
    <property type="protein sequence ID" value="EAU92682.2"/>
    <property type="molecule type" value="Genomic_DNA"/>
</dbReference>
<feature type="domain" description="Pep3/Vps18 RING C-terminal" evidence="11">
    <location>
        <begin position="919"/>
        <end position="975"/>
    </location>
</feature>
<evidence type="ECO:0000256" key="3">
    <source>
        <dbReference type="ARBA" id="ARBA00022771"/>
    </source>
</evidence>
<dbReference type="eggNOG" id="KOG2034">
    <property type="taxonomic scope" value="Eukaryota"/>
</dbReference>
<evidence type="ECO:0000256" key="5">
    <source>
        <dbReference type="ARBA" id="ARBA00023136"/>
    </source>
</evidence>
<dbReference type="InterPro" id="IPR036322">
    <property type="entry name" value="WD40_repeat_dom_sf"/>
</dbReference>
<dbReference type="InParanoid" id="A8N2L0"/>
<dbReference type="VEuPathDB" id="FungiDB:CC1G_01727"/>
<proteinExistence type="inferred from homology"/>
<feature type="domain" description="Pep3/Vps18 beta-propeller" evidence="10">
    <location>
        <begin position="58"/>
        <end position="426"/>
    </location>
</feature>
<protein>
    <submittedName>
        <fullName evidence="12">DigA protein</fullName>
    </submittedName>
</protein>
<evidence type="ECO:0000256" key="6">
    <source>
        <dbReference type="ARBA" id="ARBA00029433"/>
    </source>
</evidence>
<dbReference type="GeneID" id="6005473"/>
<feature type="repeat" description="CHCR" evidence="7">
    <location>
        <begin position="478"/>
        <end position="651"/>
    </location>
</feature>
<feature type="compositionally biased region" description="Polar residues" evidence="9">
    <location>
        <begin position="982"/>
        <end position="995"/>
    </location>
</feature>
<evidence type="ECO:0000256" key="1">
    <source>
        <dbReference type="ARBA" id="ARBA00010454"/>
    </source>
</evidence>
<dbReference type="GO" id="GO:0007033">
    <property type="term" value="P:vacuole organization"/>
    <property type="evidence" value="ECO:0007669"/>
    <property type="project" value="TreeGrafter"/>
</dbReference>
<evidence type="ECO:0000256" key="4">
    <source>
        <dbReference type="ARBA" id="ARBA00022833"/>
    </source>
</evidence>
<organism evidence="12 13">
    <name type="scientific">Coprinopsis cinerea (strain Okayama-7 / 130 / ATCC MYA-4618 / FGSC 9003)</name>
    <name type="common">Inky cap fungus</name>
    <name type="synonym">Hormographiella aspergillata</name>
    <dbReference type="NCBI Taxonomy" id="240176"/>
    <lineage>
        <taxon>Eukaryota</taxon>
        <taxon>Fungi</taxon>
        <taxon>Dikarya</taxon>
        <taxon>Basidiomycota</taxon>
        <taxon>Agaricomycotina</taxon>
        <taxon>Agaricomycetes</taxon>
        <taxon>Agaricomycetidae</taxon>
        <taxon>Agaricales</taxon>
        <taxon>Agaricineae</taxon>
        <taxon>Psathyrellaceae</taxon>
        <taxon>Coprinopsis</taxon>
    </lineage>
</organism>
<evidence type="ECO:0000259" key="10">
    <source>
        <dbReference type="Pfam" id="PF05131"/>
    </source>
</evidence>
<dbReference type="PANTHER" id="PTHR23323:SF26">
    <property type="entry name" value="VACUOLAR PROTEIN SORTING-ASSOCIATED PROTEIN 18 HOMOLOG"/>
    <property type="match status" value="1"/>
</dbReference>
<feature type="region of interest" description="Disordered" evidence="9">
    <location>
        <begin position="976"/>
        <end position="995"/>
    </location>
</feature>
<dbReference type="CDD" id="cd16462">
    <property type="entry name" value="RING-H2_Pep3p-like"/>
    <property type="match status" value="1"/>
</dbReference>
<gene>
    <name evidence="12" type="ORF">CC1G_01727</name>
</gene>
<keyword evidence="3" id="KW-0863">Zinc-finger</keyword>
<dbReference type="SUPFAM" id="SSF57850">
    <property type="entry name" value="RING/U-box"/>
    <property type="match status" value="1"/>
</dbReference>
<feature type="repeat" description="CHCR" evidence="7">
    <location>
        <begin position="657"/>
        <end position="825"/>
    </location>
</feature>
<evidence type="ECO:0000256" key="7">
    <source>
        <dbReference type="PROSITE-ProRule" id="PRU01006"/>
    </source>
</evidence>
<evidence type="ECO:0000313" key="13">
    <source>
        <dbReference type="Proteomes" id="UP000001861"/>
    </source>
</evidence>
<dbReference type="GO" id="GO:0005768">
    <property type="term" value="C:endosome"/>
    <property type="evidence" value="ECO:0007669"/>
    <property type="project" value="TreeGrafter"/>
</dbReference>
<dbReference type="InterPro" id="IPR007810">
    <property type="entry name" value="Pep3/Vps18_beta-prop"/>
</dbReference>
<evidence type="ECO:0000259" key="11">
    <source>
        <dbReference type="Pfam" id="PF26148"/>
    </source>
</evidence>
<dbReference type="PROSITE" id="PS50236">
    <property type="entry name" value="CHCR"/>
    <property type="match status" value="2"/>
</dbReference>
<comment type="similarity">
    <text evidence="1">Belongs to the VPS18 family.</text>
</comment>
<reference evidence="12 13" key="1">
    <citation type="journal article" date="2010" name="Proc. Natl. Acad. Sci. U.S.A.">
        <title>Insights into evolution of multicellular fungi from the assembled chromosomes of the mushroom Coprinopsis cinerea (Coprinus cinereus).</title>
        <authorList>
            <person name="Stajich J.E."/>
            <person name="Wilke S.K."/>
            <person name="Ahren D."/>
            <person name="Au C.H."/>
            <person name="Birren B.W."/>
            <person name="Borodovsky M."/>
            <person name="Burns C."/>
            <person name="Canback B."/>
            <person name="Casselton L.A."/>
            <person name="Cheng C.K."/>
            <person name="Deng J."/>
            <person name="Dietrich F.S."/>
            <person name="Fargo D.C."/>
            <person name="Farman M.L."/>
            <person name="Gathman A.C."/>
            <person name="Goldberg J."/>
            <person name="Guigo R."/>
            <person name="Hoegger P.J."/>
            <person name="Hooker J.B."/>
            <person name="Huggins A."/>
            <person name="James T.Y."/>
            <person name="Kamada T."/>
            <person name="Kilaru S."/>
            <person name="Kodira C."/>
            <person name="Kues U."/>
            <person name="Kupfer D."/>
            <person name="Kwan H.S."/>
            <person name="Lomsadze A."/>
            <person name="Li W."/>
            <person name="Lilly W.W."/>
            <person name="Ma L.J."/>
            <person name="Mackey A.J."/>
            <person name="Manning G."/>
            <person name="Martin F."/>
            <person name="Muraguchi H."/>
            <person name="Natvig D.O."/>
            <person name="Palmerini H."/>
            <person name="Ramesh M.A."/>
            <person name="Rehmeyer C.J."/>
            <person name="Roe B.A."/>
            <person name="Shenoy N."/>
            <person name="Stanke M."/>
            <person name="Ter-Hovhannisyan V."/>
            <person name="Tunlid A."/>
            <person name="Velagapudi R."/>
            <person name="Vision T.J."/>
            <person name="Zeng Q."/>
            <person name="Zolan M.E."/>
            <person name="Pukkila P.J."/>
        </authorList>
    </citation>
    <scope>NUCLEOTIDE SEQUENCE [LARGE SCALE GENOMIC DNA]</scope>
    <source>
        <strain evidence="13">Okayama-7 / 130 / ATCC MYA-4618 / FGSC 9003</strain>
    </source>
</reference>
<keyword evidence="13" id="KW-1185">Reference proteome</keyword>
<dbReference type="GO" id="GO:0006886">
    <property type="term" value="P:intracellular protein transport"/>
    <property type="evidence" value="ECO:0007669"/>
    <property type="project" value="UniProtKB-UniRule"/>
</dbReference>
<dbReference type="AlphaFoldDB" id="A8N2L0"/>
<keyword evidence="8" id="KW-0175">Coiled coil</keyword>
<dbReference type="GO" id="GO:0008270">
    <property type="term" value="F:zinc ion binding"/>
    <property type="evidence" value="ECO:0007669"/>
    <property type="project" value="UniProtKB-KW"/>
</dbReference>
<evidence type="ECO:0000256" key="2">
    <source>
        <dbReference type="ARBA" id="ARBA00022723"/>
    </source>
</evidence>
<dbReference type="FunCoup" id="A8N2L0">
    <property type="interactions" value="553"/>
</dbReference>
<dbReference type="GO" id="GO:0030674">
    <property type="term" value="F:protein-macromolecule adaptor activity"/>
    <property type="evidence" value="ECO:0007669"/>
    <property type="project" value="TreeGrafter"/>
</dbReference>
<dbReference type="GO" id="GO:0048284">
    <property type="term" value="P:organelle fusion"/>
    <property type="evidence" value="ECO:0007669"/>
    <property type="project" value="TreeGrafter"/>
</dbReference>